<dbReference type="Pfam" id="PF06293">
    <property type="entry name" value="Kdo"/>
    <property type="match status" value="1"/>
</dbReference>
<evidence type="ECO:0000313" key="3">
    <source>
        <dbReference type="Proteomes" id="UP000789901"/>
    </source>
</evidence>
<feature type="non-terminal residue" evidence="2">
    <location>
        <position position="1"/>
    </location>
</feature>
<sequence>TSAPTIEQINKLDTTDSLIKCLSEHINLIEKTLQALCNKEVNAVEYVPVFVEFLLPQLNFFNCYRTTKKYKENSELSTLLSFAILNNLIDLHIKDKQLLIHYPPECIGPLIKNEIGTNNYDPTVQAGASFAKYYIQKIYGEILKWHNWSFFILCTARLWQYNQKAHELYSKIGKAPKLLYINKEIVDGFYIVVMEYIKAVLLYDCDLLSHDEYKTILENIEEAINKLHEENIVFTNLCDSNILVNKSQDQNQGMLIDFDWAGIKCYLSFMNYKNIKWPPGAKDRKKLDCKHNINWLKSLKTKYLKLELLRQHISKLEAKNAKLEAEKAELLKQVMEKDAKYDAKNTELKSRVRELEAKLALLEQKEAILVVTVLTVDVSDSVIDQFNNEDVTKIPKITVMLTLEQDKQDLLQSYEATTKVNASKLVCNLENREDSSRSESFDMKELKSD</sequence>
<dbReference type="InterPro" id="IPR011009">
    <property type="entry name" value="Kinase-like_dom_sf"/>
</dbReference>
<gene>
    <name evidence="2" type="ORF">GMARGA_LOCUS2625</name>
</gene>
<comment type="caution">
    <text evidence="2">The sequence shown here is derived from an EMBL/GenBank/DDBJ whole genome shotgun (WGS) entry which is preliminary data.</text>
</comment>
<keyword evidence="3" id="KW-1185">Reference proteome</keyword>
<proteinExistence type="predicted"/>
<dbReference type="Gene3D" id="1.10.510.10">
    <property type="entry name" value="Transferase(Phosphotransferase) domain 1"/>
    <property type="match status" value="1"/>
</dbReference>
<evidence type="ECO:0000256" key="1">
    <source>
        <dbReference type="SAM" id="Coils"/>
    </source>
</evidence>
<accession>A0ABM8W2R2</accession>
<protein>
    <submittedName>
        <fullName evidence="2">8522_t:CDS:1</fullName>
    </submittedName>
</protein>
<dbReference type="SUPFAM" id="SSF56112">
    <property type="entry name" value="Protein kinase-like (PK-like)"/>
    <property type="match status" value="1"/>
</dbReference>
<feature type="coiled-coil region" evidence="1">
    <location>
        <begin position="306"/>
        <end position="365"/>
    </location>
</feature>
<dbReference type="Proteomes" id="UP000789901">
    <property type="component" value="Unassembled WGS sequence"/>
</dbReference>
<name>A0ABM8W2R2_GIGMA</name>
<keyword evidence="1" id="KW-0175">Coiled coil</keyword>
<dbReference type="EMBL" id="CAJVQB010000846">
    <property type="protein sequence ID" value="CAG8509829.1"/>
    <property type="molecule type" value="Genomic_DNA"/>
</dbReference>
<organism evidence="2 3">
    <name type="scientific">Gigaspora margarita</name>
    <dbReference type="NCBI Taxonomy" id="4874"/>
    <lineage>
        <taxon>Eukaryota</taxon>
        <taxon>Fungi</taxon>
        <taxon>Fungi incertae sedis</taxon>
        <taxon>Mucoromycota</taxon>
        <taxon>Glomeromycotina</taxon>
        <taxon>Glomeromycetes</taxon>
        <taxon>Diversisporales</taxon>
        <taxon>Gigasporaceae</taxon>
        <taxon>Gigaspora</taxon>
    </lineage>
</organism>
<evidence type="ECO:0000313" key="2">
    <source>
        <dbReference type="EMBL" id="CAG8509829.1"/>
    </source>
</evidence>
<reference evidence="2 3" key="1">
    <citation type="submission" date="2021-06" db="EMBL/GenBank/DDBJ databases">
        <authorList>
            <person name="Kallberg Y."/>
            <person name="Tangrot J."/>
            <person name="Rosling A."/>
        </authorList>
    </citation>
    <scope>NUCLEOTIDE SEQUENCE [LARGE SCALE GENOMIC DNA]</scope>
    <source>
        <strain evidence="2 3">120-4 pot B 10/14</strain>
    </source>
</reference>